<evidence type="ECO:0000313" key="2">
    <source>
        <dbReference type="Proteomes" id="UP000309997"/>
    </source>
</evidence>
<keyword evidence="2" id="KW-1185">Reference proteome</keyword>
<dbReference type="Proteomes" id="UP000309997">
    <property type="component" value="Unassembled WGS sequence"/>
</dbReference>
<accession>A0ACC4BRH7</accession>
<comment type="caution">
    <text evidence="1">The sequence shown here is derived from an EMBL/GenBank/DDBJ whole genome shotgun (WGS) entry which is preliminary data.</text>
</comment>
<evidence type="ECO:0000313" key="1">
    <source>
        <dbReference type="EMBL" id="KAL3580801.1"/>
    </source>
</evidence>
<gene>
    <name evidence="1" type="ORF">D5086_018636</name>
</gene>
<dbReference type="EMBL" id="RCHU02000009">
    <property type="protein sequence ID" value="KAL3580801.1"/>
    <property type="molecule type" value="Genomic_DNA"/>
</dbReference>
<name>A0ACC4BRH7_POPAL</name>
<organism evidence="1 2">
    <name type="scientific">Populus alba</name>
    <name type="common">White poplar</name>
    <dbReference type="NCBI Taxonomy" id="43335"/>
    <lineage>
        <taxon>Eukaryota</taxon>
        <taxon>Viridiplantae</taxon>
        <taxon>Streptophyta</taxon>
        <taxon>Embryophyta</taxon>
        <taxon>Tracheophyta</taxon>
        <taxon>Spermatophyta</taxon>
        <taxon>Magnoliopsida</taxon>
        <taxon>eudicotyledons</taxon>
        <taxon>Gunneridae</taxon>
        <taxon>Pentapetalae</taxon>
        <taxon>rosids</taxon>
        <taxon>fabids</taxon>
        <taxon>Malpighiales</taxon>
        <taxon>Salicaceae</taxon>
        <taxon>Saliceae</taxon>
        <taxon>Populus</taxon>
    </lineage>
</organism>
<sequence>MDDLPSSCSYGFLDELLKDTPHACTHTHTCNPPGPDNPHTHVCFHAHTKLLSSSEDKVESEDTAESIEKKSKKRPLGNREAVRKCDDQVYCQHPGLDGKGGEGEALKGQGFNSCEFENLQCMEYQNSGMRDLPGCSIGNEEMNGNSSSANKRKGGACEATVLGYSAEAA</sequence>
<proteinExistence type="predicted"/>
<reference evidence="1 2" key="1">
    <citation type="journal article" date="2024" name="Plant Biotechnol. J.">
        <title>Genome and CRISPR/Cas9 system of a widespread forest tree (Populus alba) in the world.</title>
        <authorList>
            <person name="Liu Y.J."/>
            <person name="Jiang P.F."/>
            <person name="Han X.M."/>
            <person name="Li X.Y."/>
            <person name="Wang H.M."/>
            <person name="Wang Y.J."/>
            <person name="Wang X.X."/>
            <person name="Zeng Q.Y."/>
        </authorList>
    </citation>
    <scope>NUCLEOTIDE SEQUENCE [LARGE SCALE GENOMIC DNA]</scope>
    <source>
        <strain evidence="2">cv. PAL-ZL1</strain>
    </source>
</reference>
<protein>
    <submittedName>
        <fullName evidence="1">Uncharacterized protein</fullName>
    </submittedName>
</protein>